<sequence>MTLEEFIQALAQVGIQLSQQQIDQFDRYYQRLIDENQKVNLTAITDRKEVYLKHFFDSLTVLWQEPFDHYQMKLCDVGAGAGFPGIPLKLIHPEIELTIVDSLNKRINFLHQVQEDLGLQGLHLVHGRAEDVGQNPAYRGQFDLVTARAVASLDILAEYCLPLVRKGGYFIALKGGHQQTQEEVAAGQVAIKTLGGKLEGVQCYHLPHQAGERSLVKVQKTLDTPNKYPRKAGKPSKQPIH</sequence>
<comment type="subcellular location">
    <subcellularLocation>
        <location evidence="6">Cytoplasm</location>
    </subcellularLocation>
</comment>
<dbReference type="InterPro" id="IPR029063">
    <property type="entry name" value="SAM-dependent_MTases_sf"/>
</dbReference>
<keyword evidence="5 6" id="KW-0949">S-adenosyl-L-methionine</keyword>
<evidence type="ECO:0000256" key="6">
    <source>
        <dbReference type="HAMAP-Rule" id="MF_00074"/>
    </source>
</evidence>
<evidence type="ECO:0000256" key="5">
    <source>
        <dbReference type="ARBA" id="ARBA00022691"/>
    </source>
</evidence>
<evidence type="ECO:0000256" key="1">
    <source>
        <dbReference type="ARBA" id="ARBA00022490"/>
    </source>
</evidence>
<keyword evidence="3 6" id="KW-0489">Methyltransferase</keyword>
<dbReference type="CDD" id="cd02440">
    <property type="entry name" value="AdoMet_MTases"/>
    <property type="match status" value="1"/>
</dbReference>
<dbReference type="Gene3D" id="3.40.50.150">
    <property type="entry name" value="Vaccinia Virus protein VP39"/>
    <property type="match status" value="1"/>
</dbReference>
<accession>H3NIL1</accession>
<evidence type="ECO:0000313" key="9">
    <source>
        <dbReference type="Proteomes" id="UP000006190"/>
    </source>
</evidence>
<name>H3NIL1_9LACT</name>
<dbReference type="EMBL" id="AGEG01000006">
    <property type="protein sequence ID" value="EHR37521.1"/>
    <property type="molecule type" value="Genomic_DNA"/>
</dbReference>
<dbReference type="InterPro" id="IPR003682">
    <property type="entry name" value="rRNA_ssu_MeTfrase_G"/>
</dbReference>
<evidence type="ECO:0000256" key="2">
    <source>
        <dbReference type="ARBA" id="ARBA00022552"/>
    </source>
</evidence>
<dbReference type="Proteomes" id="UP000006190">
    <property type="component" value="Unassembled WGS sequence"/>
</dbReference>
<dbReference type="PIRSF" id="PIRSF003078">
    <property type="entry name" value="GidB"/>
    <property type="match status" value="1"/>
</dbReference>
<comment type="caution">
    <text evidence="8">The sequence shown here is derived from an EMBL/GenBank/DDBJ whole genome shotgun (WGS) entry which is preliminary data.</text>
</comment>
<evidence type="ECO:0000256" key="4">
    <source>
        <dbReference type="ARBA" id="ARBA00022679"/>
    </source>
</evidence>
<organism evidence="8 9">
    <name type="scientific">Facklamia languida CCUG 37842</name>
    <dbReference type="NCBI Taxonomy" id="883113"/>
    <lineage>
        <taxon>Bacteria</taxon>
        <taxon>Bacillati</taxon>
        <taxon>Bacillota</taxon>
        <taxon>Bacilli</taxon>
        <taxon>Lactobacillales</taxon>
        <taxon>Aerococcaceae</taxon>
        <taxon>Facklamia</taxon>
    </lineage>
</organism>
<keyword evidence="4 6" id="KW-0808">Transferase</keyword>
<dbReference type="GO" id="GO:0005829">
    <property type="term" value="C:cytosol"/>
    <property type="evidence" value="ECO:0007669"/>
    <property type="project" value="TreeGrafter"/>
</dbReference>
<dbReference type="RefSeq" id="WP_006308727.1">
    <property type="nucleotide sequence ID" value="NZ_JH601133.1"/>
</dbReference>
<evidence type="ECO:0000313" key="8">
    <source>
        <dbReference type="EMBL" id="EHR37521.1"/>
    </source>
</evidence>
<dbReference type="HAMAP" id="MF_00074">
    <property type="entry name" value="16SrRNA_methyltr_G"/>
    <property type="match status" value="1"/>
</dbReference>
<dbReference type="AlphaFoldDB" id="H3NIL1"/>
<dbReference type="EC" id="2.1.1.-" evidence="6"/>
<dbReference type="NCBIfam" id="TIGR00138">
    <property type="entry name" value="rsmG_gidB"/>
    <property type="match status" value="1"/>
</dbReference>
<dbReference type="PANTHER" id="PTHR31760:SF0">
    <property type="entry name" value="S-ADENOSYL-L-METHIONINE-DEPENDENT METHYLTRANSFERASES SUPERFAMILY PROTEIN"/>
    <property type="match status" value="1"/>
</dbReference>
<dbReference type="eggNOG" id="COG0357">
    <property type="taxonomic scope" value="Bacteria"/>
</dbReference>
<feature type="compositionally biased region" description="Basic residues" evidence="7">
    <location>
        <begin position="228"/>
        <end position="241"/>
    </location>
</feature>
<keyword evidence="2 6" id="KW-0698">rRNA processing</keyword>
<feature type="binding site" evidence="6">
    <location>
        <position position="148"/>
    </location>
    <ligand>
        <name>S-adenosyl-L-methionine</name>
        <dbReference type="ChEBI" id="CHEBI:59789"/>
    </ligand>
</feature>
<proteinExistence type="inferred from homology"/>
<keyword evidence="9" id="KW-1185">Reference proteome</keyword>
<dbReference type="FunFam" id="3.40.50.150:FF:000041">
    <property type="entry name" value="Ribosomal RNA small subunit methyltransferase G"/>
    <property type="match status" value="1"/>
</dbReference>
<protein>
    <recommendedName>
        <fullName evidence="6">Ribosomal RNA small subunit methyltransferase G</fullName>
        <ecNumber evidence="6">2.1.1.-</ecNumber>
    </recommendedName>
    <alternativeName>
        <fullName evidence="6">16S rRNA 7-methylguanosine methyltransferase</fullName>
        <shortName evidence="6">16S rRNA m7G methyltransferase</shortName>
    </alternativeName>
</protein>
<reference evidence="8 9" key="1">
    <citation type="submission" date="2012-01" db="EMBL/GenBank/DDBJ databases">
        <title>The Genome Sequence of Facklamia languida CCUG 37842.</title>
        <authorList>
            <consortium name="The Broad Institute Genome Sequencing Platform"/>
            <person name="Earl A."/>
            <person name="Ward D."/>
            <person name="Feldgarden M."/>
            <person name="Gevers D."/>
            <person name="Huys G."/>
            <person name="Young S.K."/>
            <person name="Zeng Q."/>
            <person name="Gargeya S."/>
            <person name="Fitzgerald M."/>
            <person name="Haas B."/>
            <person name="Abouelleil A."/>
            <person name="Alvarado L."/>
            <person name="Arachchi H.M."/>
            <person name="Berlin A."/>
            <person name="Chapman S.B."/>
            <person name="Gearin G."/>
            <person name="Goldberg J."/>
            <person name="Griggs A."/>
            <person name="Gujja S."/>
            <person name="Hansen M."/>
            <person name="Heiman D."/>
            <person name="Howarth C."/>
            <person name="Larimer J."/>
            <person name="Lui A."/>
            <person name="MacDonald P.J.P."/>
            <person name="McCowen C."/>
            <person name="Montmayeur A."/>
            <person name="Murphy C."/>
            <person name="Neiman D."/>
            <person name="Pearson M."/>
            <person name="Priest M."/>
            <person name="Roberts A."/>
            <person name="Saif S."/>
            <person name="Shea T."/>
            <person name="Sisk P."/>
            <person name="Stolte C."/>
            <person name="Sykes S."/>
            <person name="Wortman J."/>
            <person name="Nusbaum C."/>
            <person name="Birren B."/>
        </authorList>
    </citation>
    <scope>NUCLEOTIDE SEQUENCE [LARGE SCALE GENOMIC DNA]</scope>
    <source>
        <strain evidence="8 9">CCUG 37842</strain>
    </source>
</reference>
<feature type="binding site" evidence="6">
    <location>
        <begin position="129"/>
        <end position="130"/>
    </location>
    <ligand>
        <name>S-adenosyl-L-methionine</name>
        <dbReference type="ChEBI" id="CHEBI:59789"/>
    </ligand>
</feature>
<gene>
    <name evidence="6" type="primary">rsmG</name>
    <name evidence="8" type="ORF">HMPREF9708_00700</name>
</gene>
<evidence type="ECO:0000256" key="3">
    <source>
        <dbReference type="ARBA" id="ARBA00022603"/>
    </source>
</evidence>
<comment type="similarity">
    <text evidence="6">Belongs to the methyltransferase superfamily. RNA methyltransferase RsmG family.</text>
</comment>
<feature type="binding site" evidence="6">
    <location>
        <position position="78"/>
    </location>
    <ligand>
        <name>S-adenosyl-L-methionine</name>
        <dbReference type="ChEBI" id="CHEBI:59789"/>
    </ligand>
</feature>
<comment type="function">
    <text evidence="6">Specifically methylates the N7 position of a guanine in 16S rRNA.</text>
</comment>
<dbReference type="STRING" id="883113.HMPREF9708_00700"/>
<dbReference type="OrthoDB" id="9808773at2"/>
<dbReference type="HOGENOM" id="CLU_065341_0_2_9"/>
<dbReference type="PATRIC" id="fig|883113.3.peg.701"/>
<feature type="binding site" evidence="6">
    <location>
        <position position="83"/>
    </location>
    <ligand>
        <name>S-adenosyl-L-methionine</name>
        <dbReference type="ChEBI" id="CHEBI:59789"/>
    </ligand>
</feature>
<dbReference type="GO" id="GO:0070043">
    <property type="term" value="F:rRNA (guanine-N7-)-methyltransferase activity"/>
    <property type="evidence" value="ECO:0007669"/>
    <property type="project" value="UniProtKB-UniRule"/>
</dbReference>
<dbReference type="PANTHER" id="PTHR31760">
    <property type="entry name" value="S-ADENOSYL-L-METHIONINE-DEPENDENT METHYLTRANSFERASES SUPERFAMILY PROTEIN"/>
    <property type="match status" value="1"/>
</dbReference>
<dbReference type="SUPFAM" id="SSF53335">
    <property type="entry name" value="S-adenosyl-L-methionine-dependent methyltransferases"/>
    <property type="match status" value="1"/>
</dbReference>
<keyword evidence="1 6" id="KW-0963">Cytoplasm</keyword>
<feature type="region of interest" description="Disordered" evidence="7">
    <location>
        <begin position="222"/>
        <end position="241"/>
    </location>
</feature>
<comment type="caution">
    <text evidence="6">Lacks conserved residue(s) required for the propagation of feature annotation.</text>
</comment>
<dbReference type="Pfam" id="PF02527">
    <property type="entry name" value="GidB"/>
    <property type="match status" value="1"/>
</dbReference>
<evidence type="ECO:0000256" key="7">
    <source>
        <dbReference type="SAM" id="MobiDB-lite"/>
    </source>
</evidence>